<dbReference type="RefSeq" id="WP_171739571.1">
    <property type="nucleotide sequence ID" value="NZ_CP053435.1"/>
</dbReference>
<evidence type="ECO:0000259" key="2">
    <source>
        <dbReference type="Pfam" id="PF18990"/>
    </source>
</evidence>
<feature type="signal peptide" evidence="1">
    <location>
        <begin position="1"/>
        <end position="19"/>
    </location>
</feature>
<name>A0A6M5Y934_9BACT</name>
<dbReference type="KEGG" id="stae:HNV11_10240"/>
<feature type="chain" id="PRO_5026662942" description="DUF5723 domain-containing protein" evidence="1">
    <location>
        <begin position="20"/>
        <end position="476"/>
    </location>
</feature>
<protein>
    <recommendedName>
        <fullName evidence="2">DUF5723 domain-containing protein</fullName>
    </recommendedName>
</protein>
<organism evidence="3 4">
    <name type="scientific">Spirosoma taeanense</name>
    <dbReference type="NCBI Taxonomy" id="2735870"/>
    <lineage>
        <taxon>Bacteria</taxon>
        <taxon>Pseudomonadati</taxon>
        <taxon>Bacteroidota</taxon>
        <taxon>Cytophagia</taxon>
        <taxon>Cytophagales</taxon>
        <taxon>Cytophagaceae</taxon>
        <taxon>Spirosoma</taxon>
    </lineage>
</organism>
<gene>
    <name evidence="3" type="ORF">HNV11_10240</name>
</gene>
<accession>A0A6M5Y934</accession>
<dbReference type="Proteomes" id="UP000502756">
    <property type="component" value="Chromosome"/>
</dbReference>
<sequence length="476" mass="50877">MKSSLFIGACLLVATGSSAQNLLGLSTSRYGGTNRLYMNPALVADSPSRLYLNVGVVNAHVNNNYVRYQAPFSLVRLLSGNVPAQYKNGDGSLNFSIDYTRETLDGKPKNGTIWGEVRGPAILIRSGSGSGLAITTRFRAIGEVIGASESLLSAVRAGLNDNTLYSIPSNNNQFSVNTNTYSELGLTYGGTVWEGDGQRLLLGATAKVLLGYNAQQLINRGLDYRIVADPVIPNSAYLEVDKLDATLNYTTFLQNRTLGPRTLFSPSAPGRGFGVDLGLTYISQYDADSPALRLGVALTDLGGITYKGEQYTYTDIGQQPIRFTGAEFNNVSGSEEILRIIQQKLDQGRSPNQGSFSAGLPTSLNLSVDYQLPDGVAIGVTYLKDVRSAQAMAVHQPTLLAVTPRYDTRWVSVAVPVAYLNGGFTAGASLRVGPAWLGTDNFLGLIGNTSNGIQPRGLDVYGGIAFGLGRADEEQR</sequence>
<dbReference type="AlphaFoldDB" id="A0A6M5Y934"/>
<evidence type="ECO:0000313" key="4">
    <source>
        <dbReference type="Proteomes" id="UP000502756"/>
    </source>
</evidence>
<keyword evidence="1" id="KW-0732">Signal</keyword>
<reference evidence="3 4" key="1">
    <citation type="submission" date="2020-05" db="EMBL/GenBank/DDBJ databases">
        <title>Genome sequencing of Spirosoma sp. TS118.</title>
        <authorList>
            <person name="Lee J.-H."/>
            <person name="Jeong S."/>
            <person name="Zhao L."/>
            <person name="Jung J.-H."/>
            <person name="Kim M.-K."/>
            <person name="Lim S."/>
        </authorList>
    </citation>
    <scope>NUCLEOTIDE SEQUENCE [LARGE SCALE GENOMIC DNA]</scope>
    <source>
        <strain evidence="3 4">TS118</strain>
    </source>
</reference>
<keyword evidence="4" id="KW-1185">Reference proteome</keyword>
<evidence type="ECO:0000313" key="3">
    <source>
        <dbReference type="EMBL" id="QJW89731.1"/>
    </source>
</evidence>
<proteinExistence type="predicted"/>
<feature type="domain" description="DUF5723" evidence="2">
    <location>
        <begin position="40"/>
        <end position="440"/>
    </location>
</feature>
<dbReference type="Pfam" id="PF18990">
    <property type="entry name" value="DUF5723"/>
    <property type="match status" value="1"/>
</dbReference>
<dbReference type="InterPro" id="IPR043781">
    <property type="entry name" value="DUF5723"/>
</dbReference>
<dbReference type="EMBL" id="CP053435">
    <property type="protein sequence ID" value="QJW89731.1"/>
    <property type="molecule type" value="Genomic_DNA"/>
</dbReference>
<evidence type="ECO:0000256" key="1">
    <source>
        <dbReference type="SAM" id="SignalP"/>
    </source>
</evidence>